<evidence type="ECO:0000313" key="2">
    <source>
        <dbReference type="Proteomes" id="UP000789342"/>
    </source>
</evidence>
<reference evidence="1" key="1">
    <citation type="submission" date="2021-06" db="EMBL/GenBank/DDBJ databases">
        <authorList>
            <person name="Kallberg Y."/>
            <person name="Tangrot J."/>
            <person name="Rosling A."/>
        </authorList>
    </citation>
    <scope>NUCLEOTIDE SEQUENCE</scope>
    <source>
        <strain evidence="1">CL551</strain>
    </source>
</reference>
<name>A0A9N9JPF6_9GLOM</name>
<protein>
    <submittedName>
        <fullName evidence="1">13277_t:CDS:1</fullName>
    </submittedName>
</protein>
<feature type="non-terminal residue" evidence="1">
    <location>
        <position position="56"/>
    </location>
</feature>
<organism evidence="1 2">
    <name type="scientific">Acaulospora morrowiae</name>
    <dbReference type="NCBI Taxonomy" id="94023"/>
    <lineage>
        <taxon>Eukaryota</taxon>
        <taxon>Fungi</taxon>
        <taxon>Fungi incertae sedis</taxon>
        <taxon>Mucoromycota</taxon>
        <taxon>Glomeromycotina</taxon>
        <taxon>Glomeromycetes</taxon>
        <taxon>Diversisporales</taxon>
        <taxon>Acaulosporaceae</taxon>
        <taxon>Acaulospora</taxon>
    </lineage>
</organism>
<dbReference type="EMBL" id="CAJVPV010058589">
    <property type="protein sequence ID" value="CAG8788017.1"/>
    <property type="molecule type" value="Genomic_DNA"/>
</dbReference>
<comment type="caution">
    <text evidence="1">The sequence shown here is derived from an EMBL/GenBank/DDBJ whole genome shotgun (WGS) entry which is preliminary data.</text>
</comment>
<gene>
    <name evidence="1" type="ORF">AMORRO_LOCUS17900</name>
</gene>
<keyword evidence="2" id="KW-1185">Reference proteome</keyword>
<dbReference type="Proteomes" id="UP000789342">
    <property type="component" value="Unassembled WGS sequence"/>
</dbReference>
<accession>A0A9N9JPF6</accession>
<sequence length="56" mass="6370">QFFGIVKGKSNGDKECTGLLRKEGPLLSEFRKIKIGDHNVLHELETIRYNGPHCFV</sequence>
<evidence type="ECO:0000313" key="1">
    <source>
        <dbReference type="EMBL" id="CAG8788017.1"/>
    </source>
</evidence>
<dbReference type="AlphaFoldDB" id="A0A9N9JPF6"/>
<proteinExistence type="predicted"/>